<evidence type="ECO:0000256" key="1">
    <source>
        <dbReference type="ARBA" id="ARBA00010062"/>
    </source>
</evidence>
<dbReference type="Pfam" id="PF13458">
    <property type="entry name" value="Peripla_BP_6"/>
    <property type="match status" value="1"/>
</dbReference>
<evidence type="ECO:0000313" key="7">
    <source>
        <dbReference type="EMBL" id="RII83051.1"/>
    </source>
</evidence>
<feature type="domain" description="Leucine-binding protein" evidence="6">
    <location>
        <begin position="29"/>
        <end position="370"/>
    </location>
</feature>
<evidence type="ECO:0000313" key="8">
    <source>
        <dbReference type="Proteomes" id="UP000266483"/>
    </source>
</evidence>
<dbReference type="InterPro" id="IPR028081">
    <property type="entry name" value="Leu-bd"/>
</dbReference>
<dbReference type="InterPro" id="IPR051010">
    <property type="entry name" value="BCAA_transport"/>
</dbReference>
<comment type="similarity">
    <text evidence="1">Belongs to the leucine-binding protein family.</text>
</comment>
<keyword evidence="4" id="KW-0029">Amino-acid transport</keyword>
<dbReference type="RefSeq" id="WP_119441458.1">
    <property type="nucleotide sequence ID" value="NZ_CP170494.1"/>
</dbReference>
<keyword evidence="2" id="KW-0813">Transport</keyword>
<dbReference type="InterPro" id="IPR000709">
    <property type="entry name" value="Leu_Ile_Val-bd"/>
</dbReference>
<dbReference type="PRINTS" id="PR00337">
    <property type="entry name" value="LEUILEVALBP"/>
</dbReference>
<dbReference type="InterPro" id="IPR028082">
    <property type="entry name" value="Peripla_BP_I"/>
</dbReference>
<evidence type="ECO:0000256" key="2">
    <source>
        <dbReference type="ARBA" id="ARBA00022448"/>
    </source>
</evidence>
<organism evidence="7 8">
    <name type="scientific">Neopusillimonas maritima</name>
    <dbReference type="NCBI Taxonomy" id="2026239"/>
    <lineage>
        <taxon>Bacteria</taxon>
        <taxon>Pseudomonadati</taxon>
        <taxon>Pseudomonadota</taxon>
        <taxon>Betaproteobacteria</taxon>
        <taxon>Burkholderiales</taxon>
        <taxon>Alcaligenaceae</taxon>
        <taxon>Neopusillimonas</taxon>
    </lineage>
</organism>
<keyword evidence="3 5" id="KW-0732">Signal</keyword>
<dbReference type="SUPFAM" id="SSF53822">
    <property type="entry name" value="Periplasmic binding protein-like I"/>
    <property type="match status" value="1"/>
</dbReference>
<protein>
    <submittedName>
        <fullName evidence="7">ABC transporter substrate-binding protein</fullName>
    </submittedName>
</protein>
<dbReference type="EMBL" id="NQOU01000002">
    <property type="protein sequence ID" value="RII83051.1"/>
    <property type="molecule type" value="Genomic_DNA"/>
</dbReference>
<gene>
    <name evidence="7" type="ORF">CJO09_05400</name>
</gene>
<keyword evidence="8" id="KW-1185">Reference proteome</keyword>
<dbReference type="PANTHER" id="PTHR30483:SF6">
    <property type="entry name" value="PERIPLASMIC BINDING PROTEIN OF ABC TRANSPORTER FOR NATURAL AMINO ACIDS"/>
    <property type="match status" value="1"/>
</dbReference>
<evidence type="ECO:0000256" key="3">
    <source>
        <dbReference type="ARBA" id="ARBA00022729"/>
    </source>
</evidence>
<dbReference type="Gene3D" id="3.40.50.2300">
    <property type="match status" value="2"/>
</dbReference>
<proteinExistence type="inferred from homology"/>
<accession>A0ABX9MX74</accession>
<feature type="signal peptide" evidence="5">
    <location>
        <begin position="1"/>
        <end position="23"/>
    </location>
</feature>
<feature type="chain" id="PRO_5047035285" evidence="5">
    <location>
        <begin position="24"/>
        <end position="394"/>
    </location>
</feature>
<name>A0ABX9MX74_9BURK</name>
<sequence length="394" mass="42752">MKRRTVLGSLAAAVLALSSTVVAAQEKKPIRIGVITEMSGPFADYGRQVQTTIEAFQKAKGDTVDGHKVEIIYRDTTGPNPEVSRRAAQELVSVEKVDFLAGFGLSPNAMGAAPIATASKTPMIIMNAAATSSIVMRSPYIVRASFTLPQVSAPLAAWAAENDIKTVYTLVSDYGPGLDSEKAFIKAFEAAGGKVLGSVRAPMANPEFGPYLQRASDAKPDAIFAFVPSGDTGVQLLKAYEQRGLKDQGIQLITTGDITDDVFLDRIGDVALGLVTSHHYSMAHDSPENKELIKAYQAVHGPDARVNFYMAATWDGMNMMYDIIRELDGNIDGDKAVELAKNMKITSPRGPIEFDENRDVVQNVYIRRVEKVDGKLYNVEFDTIPMVKDPGKEE</sequence>
<dbReference type="Proteomes" id="UP000266483">
    <property type="component" value="Unassembled WGS sequence"/>
</dbReference>
<dbReference type="CDD" id="cd20013">
    <property type="entry name" value="PBP1_RPA0985_benzoate-like"/>
    <property type="match status" value="1"/>
</dbReference>
<comment type="caution">
    <text evidence="7">The sequence shown here is derived from an EMBL/GenBank/DDBJ whole genome shotgun (WGS) entry which is preliminary data.</text>
</comment>
<evidence type="ECO:0000256" key="5">
    <source>
        <dbReference type="SAM" id="SignalP"/>
    </source>
</evidence>
<dbReference type="PANTHER" id="PTHR30483">
    <property type="entry name" value="LEUCINE-SPECIFIC-BINDING PROTEIN"/>
    <property type="match status" value="1"/>
</dbReference>
<reference evidence="7 8" key="1">
    <citation type="submission" date="2017-08" db="EMBL/GenBank/DDBJ databases">
        <title>Pusillimonas indicus sp. nov., a member of the family Alcaligenaceae isolated from surface seawater.</title>
        <authorList>
            <person name="Li J."/>
        </authorList>
    </citation>
    <scope>NUCLEOTIDE SEQUENCE [LARGE SCALE GENOMIC DNA]</scope>
    <source>
        <strain evidence="7 8">17-4A</strain>
    </source>
</reference>
<evidence type="ECO:0000256" key="4">
    <source>
        <dbReference type="ARBA" id="ARBA00022970"/>
    </source>
</evidence>
<evidence type="ECO:0000259" key="6">
    <source>
        <dbReference type="Pfam" id="PF13458"/>
    </source>
</evidence>